<organism evidence="1 2">
    <name type="scientific">Halovenus carboxidivorans</name>
    <dbReference type="NCBI Taxonomy" id="2692199"/>
    <lineage>
        <taxon>Archaea</taxon>
        <taxon>Methanobacteriati</taxon>
        <taxon>Methanobacteriota</taxon>
        <taxon>Stenosarchaea group</taxon>
        <taxon>Halobacteria</taxon>
        <taxon>Halobacteriales</taxon>
        <taxon>Haloarculaceae</taxon>
        <taxon>Halovenus</taxon>
    </lineage>
</organism>
<dbReference type="EMBL" id="WUUT01000002">
    <property type="protein sequence ID" value="MXR51372.1"/>
    <property type="molecule type" value="Genomic_DNA"/>
</dbReference>
<dbReference type="OrthoDB" id="375874at2157"/>
<gene>
    <name evidence="1" type="ORF">GRX03_07115</name>
</gene>
<name>A0A6B0T7U5_9EURY</name>
<reference evidence="1 2" key="1">
    <citation type="submission" date="2019-12" db="EMBL/GenBank/DDBJ databases">
        <title>Isolation and characterization of three novel carbon monoxide-oxidizing members of Halobacteria from salione crusts and soils.</title>
        <authorList>
            <person name="Myers M.R."/>
            <person name="King G.M."/>
        </authorList>
    </citation>
    <scope>NUCLEOTIDE SEQUENCE [LARGE SCALE GENOMIC DNA]</scope>
    <source>
        <strain evidence="1 2">WSH3</strain>
    </source>
</reference>
<evidence type="ECO:0000313" key="1">
    <source>
        <dbReference type="EMBL" id="MXR51372.1"/>
    </source>
</evidence>
<accession>A0A6B0T7U5</accession>
<sequence length="296" mass="33920">MSLTKFYHYNLWIEGDDGRRLDPSDVLSDEVLAEDLYRISNAGERNYHSQFQEITNGQYHGVLIRTKDEDDFVRLSSDGRLGRLSDATEDSGEAGDIDYDYVDFAIDFGTTGIDLLIEVGFQTPGIGVLKQYLDDHVEFDEEYELKHETDIRDLDDEKMERLLDSHLKKVEISFKKNPQSYAELDPDDAIRTLIDDSYRLEFVASLHQDKDADSTPVDEFITRFSSLLGVNADSAEESISQIDFPRIMHTFRIEGIESDEEEVEDNLADIVKKEEIDTSGYGIFDPRLGEELCDRI</sequence>
<keyword evidence="2" id="KW-1185">Reference proteome</keyword>
<dbReference type="AlphaFoldDB" id="A0A6B0T7U5"/>
<comment type="caution">
    <text evidence="1">The sequence shown here is derived from an EMBL/GenBank/DDBJ whole genome shotgun (WGS) entry which is preliminary data.</text>
</comment>
<protein>
    <submittedName>
        <fullName evidence="1">Uncharacterized protein</fullName>
    </submittedName>
</protein>
<dbReference type="RefSeq" id="WP_159763505.1">
    <property type="nucleotide sequence ID" value="NZ_WUUT01000002.1"/>
</dbReference>
<evidence type="ECO:0000313" key="2">
    <source>
        <dbReference type="Proteomes" id="UP000466535"/>
    </source>
</evidence>
<dbReference type="Proteomes" id="UP000466535">
    <property type="component" value="Unassembled WGS sequence"/>
</dbReference>
<proteinExistence type="predicted"/>